<name>A0A9W7EA84_9STRA</name>
<reference evidence="3" key="1">
    <citation type="journal article" date="2023" name="Commun. Biol.">
        <title>Genome analysis of Parmales, the sister group of diatoms, reveals the evolutionary specialization of diatoms from phago-mixotrophs to photoautotrophs.</title>
        <authorList>
            <person name="Ban H."/>
            <person name="Sato S."/>
            <person name="Yoshikawa S."/>
            <person name="Yamada K."/>
            <person name="Nakamura Y."/>
            <person name="Ichinomiya M."/>
            <person name="Sato N."/>
            <person name="Blanc-Mathieu R."/>
            <person name="Endo H."/>
            <person name="Kuwata A."/>
            <person name="Ogata H."/>
        </authorList>
    </citation>
    <scope>NUCLEOTIDE SEQUENCE [LARGE SCALE GENOMIC DNA]</scope>
    <source>
        <strain evidence="3">NIES 3700</strain>
    </source>
</reference>
<feature type="compositionally biased region" description="Acidic residues" evidence="1">
    <location>
        <begin position="180"/>
        <end position="190"/>
    </location>
</feature>
<evidence type="ECO:0000313" key="2">
    <source>
        <dbReference type="EMBL" id="GMH68638.1"/>
    </source>
</evidence>
<keyword evidence="3" id="KW-1185">Reference proteome</keyword>
<dbReference type="OrthoDB" id="199085at2759"/>
<feature type="region of interest" description="Disordered" evidence="1">
    <location>
        <begin position="175"/>
        <end position="205"/>
    </location>
</feature>
<gene>
    <name evidence="2" type="ORF">TrLO_g5883</name>
</gene>
<accession>A0A9W7EA84</accession>
<evidence type="ECO:0000256" key="1">
    <source>
        <dbReference type="SAM" id="MobiDB-lite"/>
    </source>
</evidence>
<dbReference type="Proteomes" id="UP001165122">
    <property type="component" value="Unassembled WGS sequence"/>
</dbReference>
<proteinExistence type="predicted"/>
<dbReference type="EMBL" id="BRXW01000596">
    <property type="protein sequence ID" value="GMH68638.1"/>
    <property type="molecule type" value="Genomic_DNA"/>
</dbReference>
<sequence length="312" mass="34537">MDDFISASISTLLSSKQDSHDPIDLLRSINSISKQMMDTLSLRESLIQSDPNNWTNAVAACCSVPKYTRVESLDGSTRIKAQVVVEPGKQHSRSTSQSTSPITISFDYERKPHELPNPPQVPPASNDEQPPIRPLSYNKGTIVTFTVTAALGFEEEVPLIMLEIEGKRDRPLKDCVSREELEESDSDESDAERKDHDESNKDTYAVMADEDGMELLRKAFEGACSPEDAEDIDDQSLIYSILTFGFYDTEWDVPKCIVEGLFGGYDDDGDDSDVDVDEDEDEDGTTGGDHNATPMSVEEGSKQGDETFEIVD</sequence>
<organism evidence="2 3">
    <name type="scientific">Triparma laevis f. longispina</name>
    <dbReference type="NCBI Taxonomy" id="1714387"/>
    <lineage>
        <taxon>Eukaryota</taxon>
        <taxon>Sar</taxon>
        <taxon>Stramenopiles</taxon>
        <taxon>Ochrophyta</taxon>
        <taxon>Bolidophyceae</taxon>
        <taxon>Parmales</taxon>
        <taxon>Triparmaceae</taxon>
        <taxon>Triparma</taxon>
    </lineage>
</organism>
<feature type="region of interest" description="Disordered" evidence="1">
    <location>
        <begin position="266"/>
        <end position="312"/>
    </location>
</feature>
<feature type="region of interest" description="Disordered" evidence="1">
    <location>
        <begin position="109"/>
        <end position="136"/>
    </location>
</feature>
<feature type="compositionally biased region" description="Acidic residues" evidence="1">
    <location>
        <begin position="266"/>
        <end position="284"/>
    </location>
</feature>
<dbReference type="AlphaFoldDB" id="A0A9W7EA84"/>
<comment type="caution">
    <text evidence="2">The sequence shown here is derived from an EMBL/GenBank/DDBJ whole genome shotgun (WGS) entry which is preliminary data.</text>
</comment>
<protein>
    <submittedName>
        <fullName evidence="2">Uncharacterized protein</fullName>
    </submittedName>
</protein>
<feature type="compositionally biased region" description="Basic and acidic residues" evidence="1">
    <location>
        <begin position="191"/>
        <end position="201"/>
    </location>
</feature>
<evidence type="ECO:0000313" key="3">
    <source>
        <dbReference type="Proteomes" id="UP001165122"/>
    </source>
</evidence>